<reference evidence="1" key="1">
    <citation type="submission" date="2018-02" db="EMBL/GenBank/DDBJ databases">
        <title>Rhizophora mucronata_Transcriptome.</title>
        <authorList>
            <person name="Meera S.P."/>
            <person name="Sreeshan A."/>
            <person name="Augustine A."/>
        </authorList>
    </citation>
    <scope>NUCLEOTIDE SEQUENCE</scope>
    <source>
        <tissue evidence="1">Leaf</tissue>
    </source>
</reference>
<dbReference type="EMBL" id="GGEC01092905">
    <property type="protein sequence ID" value="MBX73389.1"/>
    <property type="molecule type" value="Transcribed_RNA"/>
</dbReference>
<proteinExistence type="predicted"/>
<dbReference type="AlphaFoldDB" id="A0A2P2R289"/>
<evidence type="ECO:0000313" key="1">
    <source>
        <dbReference type="EMBL" id="MBX73389.1"/>
    </source>
</evidence>
<name>A0A2P2R289_RHIMU</name>
<sequence>MLYISVSIFDWGPCYLCLQR</sequence>
<organism evidence="1">
    <name type="scientific">Rhizophora mucronata</name>
    <name type="common">Asiatic mangrove</name>
    <dbReference type="NCBI Taxonomy" id="61149"/>
    <lineage>
        <taxon>Eukaryota</taxon>
        <taxon>Viridiplantae</taxon>
        <taxon>Streptophyta</taxon>
        <taxon>Embryophyta</taxon>
        <taxon>Tracheophyta</taxon>
        <taxon>Spermatophyta</taxon>
        <taxon>Magnoliopsida</taxon>
        <taxon>eudicotyledons</taxon>
        <taxon>Gunneridae</taxon>
        <taxon>Pentapetalae</taxon>
        <taxon>rosids</taxon>
        <taxon>fabids</taxon>
        <taxon>Malpighiales</taxon>
        <taxon>Rhizophoraceae</taxon>
        <taxon>Rhizophora</taxon>
    </lineage>
</organism>
<protein>
    <submittedName>
        <fullName evidence="1">Uncharacterized protein</fullName>
    </submittedName>
</protein>
<accession>A0A2P2R289</accession>